<dbReference type="Gene3D" id="3.30.1330.40">
    <property type="entry name" value="RutC-like"/>
    <property type="match status" value="1"/>
</dbReference>
<dbReference type="InterPro" id="IPR006175">
    <property type="entry name" value="YjgF/YER057c/UK114"/>
</dbReference>
<dbReference type="Pfam" id="PF01042">
    <property type="entry name" value="Ribonuc_L-PSP"/>
    <property type="match status" value="1"/>
</dbReference>
<dbReference type="OrthoDB" id="9799840at2"/>
<evidence type="ECO:0000313" key="1">
    <source>
        <dbReference type="EMBL" id="TQL60836.1"/>
    </source>
</evidence>
<organism evidence="1 2">
    <name type="scientific">Oryzihumus leptocrescens</name>
    <dbReference type="NCBI Taxonomy" id="297536"/>
    <lineage>
        <taxon>Bacteria</taxon>
        <taxon>Bacillati</taxon>
        <taxon>Actinomycetota</taxon>
        <taxon>Actinomycetes</taxon>
        <taxon>Micrococcales</taxon>
        <taxon>Intrasporangiaceae</taxon>
        <taxon>Oryzihumus</taxon>
    </lineage>
</organism>
<gene>
    <name evidence="1" type="ORF">FB474_2236</name>
</gene>
<evidence type="ECO:0000313" key="2">
    <source>
        <dbReference type="Proteomes" id="UP000319514"/>
    </source>
</evidence>
<name>A0A542ZKH1_9MICO</name>
<dbReference type="InterPro" id="IPR035959">
    <property type="entry name" value="RutC-like_sf"/>
</dbReference>
<dbReference type="PANTHER" id="PTHR43857:SF1">
    <property type="entry name" value="YJGH FAMILY PROTEIN"/>
    <property type="match status" value="1"/>
</dbReference>
<protein>
    <submittedName>
        <fullName evidence="1">Enamine deaminase RidA (YjgF/YER057c/UK114 family)</fullName>
    </submittedName>
</protein>
<dbReference type="SUPFAM" id="SSF55298">
    <property type="entry name" value="YjgF-like"/>
    <property type="match status" value="1"/>
</dbReference>
<dbReference type="PANTHER" id="PTHR43857">
    <property type="entry name" value="BLR7761 PROTEIN"/>
    <property type="match status" value="1"/>
</dbReference>
<dbReference type="CDD" id="cd06154">
    <property type="entry name" value="YjgF_YER057c_UK114_like_6"/>
    <property type="match status" value="1"/>
</dbReference>
<reference evidence="1 2" key="1">
    <citation type="submission" date="2019-06" db="EMBL/GenBank/DDBJ databases">
        <title>Sequencing the genomes of 1000 actinobacteria strains.</title>
        <authorList>
            <person name="Klenk H.-P."/>
        </authorList>
    </citation>
    <scope>NUCLEOTIDE SEQUENCE [LARGE SCALE GENOMIC DNA]</scope>
    <source>
        <strain evidence="1 2">DSM 18082</strain>
    </source>
</reference>
<proteinExistence type="predicted"/>
<accession>A0A542ZKH1</accession>
<dbReference type="AlphaFoldDB" id="A0A542ZKH1"/>
<keyword evidence="2" id="KW-1185">Reference proteome</keyword>
<dbReference type="EMBL" id="VFOQ01000001">
    <property type="protein sequence ID" value="TQL60836.1"/>
    <property type="molecule type" value="Genomic_DNA"/>
</dbReference>
<dbReference type="Proteomes" id="UP000319514">
    <property type="component" value="Unassembled WGS sequence"/>
</dbReference>
<sequence length="134" mass="13748">MSVRRVDASGGPWEDAFGYARAVRVGDQVHVSGCTAVVDGAVTHPGDAGAQALVALDAALAALTRLGGTDADVVRTRMYVTDRAHCEAVGRAHGSRLGAVRPAATMVVVAGLLDPAMLVEVELDAVVTTPQEQS</sequence>
<comment type="caution">
    <text evidence="1">The sequence shown here is derived from an EMBL/GenBank/DDBJ whole genome shotgun (WGS) entry which is preliminary data.</text>
</comment>
<dbReference type="RefSeq" id="WP_141788686.1">
    <property type="nucleotide sequence ID" value="NZ_BAAAKX010000007.1"/>
</dbReference>